<dbReference type="Pfam" id="PF10745">
    <property type="entry name" value="DUF2530"/>
    <property type="match status" value="1"/>
</dbReference>
<keyword evidence="2" id="KW-0812">Transmembrane</keyword>
<keyword evidence="2" id="KW-0472">Membrane</keyword>
<name>A0A8H9FU57_9MICO</name>
<dbReference type="InterPro" id="IPR019681">
    <property type="entry name" value="DUF2530"/>
</dbReference>
<accession>A0A8H9FU57</accession>
<dbReference type="AlphaFoldDB" id="A0A8H9FU57"/>
<sequence>MSEPQGASEPGVDGIRASDVPEGMPEGGVEVLRAMQVPTQRIIAIGLVLWAVALVVTLLVPALHEGERSWWPWGCVAGFVLGTIGFAYVRRGRGNAHDAG</sequence>
<reference evidence="3" key="2">
    <citation type="submission" date="2020-09" db="EMBL/GenBank/DDBJ databases">
        <authorList>
            <person name="Sun Q."/>
            <person name="Zhou Y."/>
        </authorList>
    </citation>
    <scope>NUCLEOTIDE SEQUENCE</scope>
    <source>
        <strain evidence="3">CGMCC 1.10749</strain>
    </source>
</reference>
<organism evidence="3 4">
    <name type="scientific">Knoellia flava</name>
    <dbReference type="NCBI Taxonomy" id="913969"/>
    <lineage>
        <taxon>Bacteria</taxon>
        <taxon>Bacillati</taxon>
        <taxon>Actinomycetota</taxon>
        <taxon>Actinomycetes</taxon>
        <taxon>Micrococcales</taxon>
        <taxon>Intrasporangiaceae</taxon>
        <taxon>Knoellia</taxon>
    </lineage>
</organism>
<feature type="transmembrane region" description="Helical" evidence="2">
    <location>
        <begin position="42"/>
        <end position="64"/>
    </location>
</feature>
<evidence type="ECO:0000313" key="4">
    <source>
        <dbReference type="Proteomes" id="UP000628079"/>
    </source>
</evidence>
<dbReference type="RefSeq" id="WP_229708549.1">
    <property type="nucleotide sequence ID" value="NZ_BMEA01000002.1"/>
</dbReference>
<proteinExistence type="predicted"/>
<evidence type="ECO:0000256" key="1">
    <source>
        <dbReference type="SAM" id="MobiDB-lite"/>
    </source>
</evidence>
<protein>
    <recommendedName>
        <fullName evidence="5">DUF2530 domain-containing protein</fullName>
    </recommendedName>
</protein>
<feature type="transmembrane region" description="Helical" evidence="2">
    <location>
        <begin position="70"/>
        <end position="89"/>
    </location>
</feature>
<feature type="region of interest" description="Disordered" evidence="1">
    <location>
        <begin position="1"/>
        <end position="22"/>
    </location>
</feature>
<keyword evidence="2" id="KW-1133">Transmembrane helix</keyword>
<gene>
    <name evidence="3" type="ORF">GCM10011314_21780</name>
</gene>
<reference evidence="3" key="1">
    <citation type="journal article" date="2014" name="Int. J. Syst. Evol. Microbiol.">
        <title>Complete genome sequence of Corynebacterium casei LMG S-19264T (=DSM 44701T), isolated from a smear-ripened cheese.</title>
        <authorList>
            <consortium name="US DOE Joint Genome Institute (JGI-PGF)"/>
            <person name="Walter F."/>
            <person name="Albersmeier A."/>
            <person name="Kalinowski J."/>
            <person name="Ruckert C."/>
        </authorList>
    </citation>
    <scope>NUCLEOTIDE SEQUENCE</scope>
    <source>
        <strain evidence="3">CGMCC 1.10749</strain>
    </source>
</reference>
<evidence type="ECO:0000256" key="2">
    <source>
        <dbReference type="SAM" id="Phobius"/>
    </source>
</evidence>
<evidence type="ECO:0008006" key="5">
    <source>
        <dbReference type="Google" id="ProtNLM"/>
    </source>
</evidence>
<dbReference type="Proteomes" id="UP000628079">
    <property type="component" value="Unassembled WGS sequence"/>
</dbReference>
<evidence type="ECO:0000313" key="3">
    <source>
        <dbReference type="EMBL" id="GGB81803.1"/>
    </source>
</evidence>
<comment type="caution">
    <text evidence="3">The sequence shown here is derived from an EMBL/GenBank/DDBJ whole genome shotgun (WGS) entry which is preliminary data.</text>
</comment>
<dbReference type="EMBL" id="BMEA01000002">
    <property type="protein sequence ID" value="GGB81803.1"/>
    <property type="molecule type" value="Genomic_DNA"/>
</dbReference>